<dbReference type="EMBL" id="PDJF01000001">
    <property type="protein sequence ID" value="PFG28988.1"/>
    <property type="molecule type" value="Genomic_DNA"/>
</dbReference>
<reference evidence="4 5" key="1">
    <citation type="submission" date="2017-10" db="EMBL/GenBank/DDBJ databases">
        <title>Sequencing the genomes of 1000 actinobacteria strains.</title>
        <authorList>
            <person name="Klenk H.-P."/>
        </authorList>
    </citation>
    <scope>NUCLEOTIDE SEQUENCE [LARGE SCALE GENOMIC DNA]</scope>
    <source>
        <strain evidence="4 5">DSM 20688</strain>
    </source>
</reference>
<proteinExistence type="predicted"/>
<organism evidence="4 5">
    <name type="scientific">Corynebacterium renale</name>
    <dbReference type="NCBI Taxonomy" id="1724"/>
    <lineage>
        <taxon>Bacteria</taxon>
        <taxon>Bacillati</taxon>
        <taxon>Actinomycetota</taxon>
        <taxon>Actinomycetes</taxon>
        <taxon>Mycobacteriales</taxon>
        <taxon>Corynebacteriaceae</taxon>
        <taxon>Corynebacterium</taxon>
    </lineage>
</organism>
<accession>A0A2A9DQL8</accession>
<dbReference type="CDD" id="cd08501">
    <property type="entry name" value="PBP2_Lpqw"/>
    <property type="match status" value="1"/>
</dbReference>
<evidence type="ECO:0000313" key="4">
    <source>
        <dbReference type="EMBL" id="PFG28988.1"/>
    </source>
</evidence>
<dbReference type="PROSITE" id="PS51257">
    <property type="entry name" value="PROKAR_LIPOPROTEIN"/>
    <property type="match status" value="1"/>
</dbReference>
<dbReference type="PANTHER" id="PTHR30290:SF65">
    <property type="entry name" value="MONOACYL PHOSPHATIDYLINOSITOL TETRAMANNOSIDE-BINDING PROTEIN LPQW-RELATED"/>
    <property type="match status" value="1"/>
</dbReference>
<dbReference type="OrthoDB" id="9803988at2"/>
<keyword evidence="5" id="KW-1185">Reference proteome</keyword>
<evidence type="ECO:0000256" key="1">
    <source>
        <dbReference type="SAM" id="MobiDB-lite"/>
    </source>
</evidence>
<protein>
    <submittedName>
        <fullName evidence="4">ABC-type transport system substrate-binding protein</fullName>
    </submittedName>
</protein>
<dbReference type="InterPro" id="IPR000914">
    <property type="entry name" value="SBP_5_dom"/>
</dbReference>
<dbReference type="SUPFAM" id="SSF53850">
    <property type="entry name" value="Periplasmic binding protein-like II"/>
    <property type="match status" value="1"/>
</dbReference>
<dbReference type="Pfam" id="PF00496">
    <property type="entry name" value="SBP_bac_5"/>
    <property type="match status" value="1"/>
</dbReference>
<gene>
    <name evidence="4" type="ORF">ATK06_2118</name>
</gene>
<dbReference type="Gene3D" id="3.90.76.10">
    <property type="entry name" value="Dipeptide-binding Protein, Domain 1"/>
    <property type="match status" value="1"/>
</dbReference>
<comment type="caution">
    <text evidence="4">The sequence shown here is derived from an EMBL/GenBank/DDBJ whole genome shotgun (WGS) entry which is preliminary data.</text>
</comment>
<feature type="domain" description="Solute-binding protein family 5" evidence="3">
    <location>
        <begin position="124"/>
        <end position="339"/>
    </location>
</feature>
<dbReference type="PANTHER" id="PTHR30290">
    <property type="entry name" value="PERIPLASMIC BINDING COMPONENT OF ABC TRANSPORTER"/>
    <property type="match status" value="1"/>
</dbReference>
<dbReference type="STRING" id="1724.GCA_001044175_02022"/>
<evidence type="ECO:0000313" key="5">
    <source>
        <dbReference type="Proteomes" id="UP000221653"/>
    </source>
</evidence>
<feature type="region of interest" description="Disordered" evidence="1">
    <location>
        <begin position="539"/>
        <end position="558"/>
    </location>
</feature>
<sequence length="558" mass="59138">MAQKPRRYSSVLTVLVTGGLLASCAANPGPPPVEDITPERATQTVTTTPTTTTAPVRTEISAGVDGVRNGFNPHLIADSCAFVDSLAALVLPSAFVPVNGGPELELNKDLLESAEEIAPRDGYAQTVRYQIVPAAQWSDGTPVSGNDFQYLWRALSSTDGVIDQAGYTSIGAVRLSGGGKTVEVDFTTRVAQWNQLFHNLLPAHLLQGGNFATALANGIPASAGRYMIRDADTARGIVTIARNDRFWGGEPAKTEIINFRAIRRTADGTDQLRTGQLSFIDVAPSETSKESYTLMPSAQVRTLNTGRQLNLITQVDSPLLNSADKRADLFALIDVPQVAALGTGRRADLSIPEVPSHVREHESAGVLSAAVQQVGAVRVAADPADPVASASARVVVDQLGSHSIPAQVVSVDMATIVARRAAGDPVADIVLSWQDARASDVGLASRYGCTDGKPFGANISGHCEKDLTTAAAEAFAHPERSADFRTAVADTERSQFIHLPVVEETRLLVLGDTIVGPADKLQDWNAGISTAATWRRADLLTSTPTTAESAPDQKKEKR</sequence>
<dbReference type="Gene3D" id="3.10.105.10">
    <property type="entry name" value="Dipeptide-binding Protein, Domain 3"/>
    <property type="match status" value="1"/>
</dbReference>
<keyword evidence="2" id="KW-0732">Signal</keyword>
<evidence type="ECO:0000256" key="2">
    <source>
        <dbReference type="SAM" id="SignalP"/>
    </source>
</evidence>
<dbReference type="RefSeq" id="WP_048380470.1">
    <property type="nucleotide sequence ID" value="NZ_LDYE01000007.1"/>
</dbReference>
<name>A0A2A9DQL8_9CORY</name>
<dbReference type="InterPro" id="IPR039424">
    <property type="entry name" value="SBP_5"/>
</dbReference>
<evidence type="ECO:0000259" key="3">
    <source>
        <dbReference type="Pfam" id="PF00496"/>
    </source>
</evidence>
<dbReference type="Proteomes" id="UP000221653">
    <property type="component" value="Unassembled WGS sequence"/>
</dbReference>
<feature type="signal peptide" evidence="2">
    <location>
        <begin position="1"/>
        <end position="25"/>
    </location>
</feature>
<feature type="chain" id="PRO_5013015723" evidence="2">
    <location>
        <begin position="26"/>
        <end position="558"/>
    </location>
</feature>
<dbReference type="Gene3D" id="3.40.190.10">
    <property type="entry name" value="Periplasmic binding protein-like II"/>
    <property type="match status" value="1"/>
</dbReference>
<dbReference type="GO" id="GO:1904680">
    <property type="term" value="F:peptide transmembrane transporter activity"/>
    <property type="evidence" value="ECO:0007669"/>
    <property type="project" value="TreeGrafter"/>
</dbReference>
<dbReference type="GO" id="GO:0015833">
    <property type="term" value="P:peptide transport"/>
    <property type="evidence" value="ECO:0007669"/>
    <property type="project" value="TreeGrafter"/>
</dbReference>
<dbReference type="AlphaFoldDB" id="A0A2A9DQL8"/>